<dbReference type="PROSITE" id="PS50089">
    <property type="entry name" value="ZF_RING_2"/>
    <property type="match status" value="1"/>
</dbReference>
<reference evidence="7 8" key="1">
    <citation type="submission" date="2020-04" db="EMBL/GenBank/DDBJ databases">
        <authorList>
            <person name="Alioto T."/>
            <person name="Alioto T."/>
            <person name="Gomez Garrido J."/>
        </authorList>
    </citation>
    <scope>NUCLEOTIDE SEQUENCE [LARGE SCALE GENOMIC DNA]</scope>
</reference>
<evidence type="ECO:0000256" key="3">
    <source>
        <dbReference type="PROSITE-ProRule" id="PRU00175"/>
    </source>
</evidence>
<keyword evidence="2" id="KW-0862">Zinc</keyword>
<evidence type="ECO:0000256" key="2">
    <source>
        <dbReference type="ARBA" id="ARBA00022833"/>
    </source>
</evidence>
<name>A0A8S1BVW8_9INSE</name>
<dbReference type="EMBL" id="CADEPI010000002">
    <property type="protein sequence ID" value="CAB3359786.1"/>
    <property type="molecule type" value="Genomic_DNA"/>
</dbReference>
<dbReference type="PROSITE" id="PS50081">
    <property type="entry name" value="ZF_DAG_PE_2"/>
    <property type="match status" value="1"/>
</dbReference>
<dbReference type="GO" id="GO:0005737">
    <property type="term" value="C:cytoplasm"/>
    <property type="evidence" value="ECO:0007669"/>
    <property type="project" value="TreeGrafter"/>
</dbReference>
<evidence type="ECO:0000259" key="6">
    <source>
        <dbReference type="PROSITE" id="PS50089"/>
    </source>
</evidence>
<feature type="domain" description="RING-type" evidence="6">
    <location>
        <begin position="1168"/>
        <end position="1211"/>
    </location>
</feature>
<keyword evidence="1 3" id="KW-0479">Metal-binding</keyword>
<evidence type="ECO:0000313" key="8">
    <source>
        <dbReference type="Proteomes" id="UP000494165"/>
    </source>
</evidence>
<dbReference type="InterPro" id="IPR036322">
    <property type="entry name" value="WD40_repeat_dom_sf"/>
</dbReference>
<dbReference type="InterPro" id="IPR015943">
    <property type="entry name" value="WD40/YVTN_repeat-like_dom_sf"/>
</dbReference>
<dbReference type="InterPro" id="IPR001841">
    <property type="entry name" value="Znf_RING"/>
</dbReference>
<proteinExistence type="predicted"/>
<feature type="compositionally biased region" description="Polar residues" evidence="4">
    <location>
        <begin position="540"/>
        <end position="556"/>
    </location>
</feature>
<evidence type="ECO:0008006" key="9">
    <source>
        <dbReference type="Google" id="ProtNLM"/>
    </source>
</evidence>
<dbReference type="GO" id="GO:0008270">
    <property type="term" value="F:zinc ion binding"/>
    <property type="evidence" value="ECO:0007669"/>
    <property type="project" value="UniProtKB-KW"/>
</dbReference>
<keyword evidence="1 3" id="KW-0863">Zinc-finger</keyword>
<dbReference type="InterPro" id="IPR002219">
    <property type="entry name" value="PKC_DAG/PE"/>
</dbReference>
<dbReference type="OrthoDB" id="19493at2759"/>
<feature type="domain" description="Phorbol-ester/DAG-type" evidence="5">
    <location>
        <begin position="1154"/>
        <end position="1207"/>
    </location>
</feature>
<protein>
    <recommendedName>
        <fullName evidence="9">RING-type domain-containing protein</fullName>
    </recommendedName>
</protein>
<dbReference type="Pfam" id="PF23756">
    <property type="entry name" value="Beta-prop_HPS5"/>
    <property type="match status" value="1"/>
</dbReference>
<comment type="caution">
    <text evidence="7">The sequence shown here is derived from an EMBL/GenBank/DDBJ whole genome shotgun (WGS) entry which is preliminary data.</text>
</comment>
<dbReference type="Pfam" id="PF23757">
    <property type="entry name" value="TPR_HPS5_insect"/>
    <property type="match status" value="1"/>
</dbReference>
<dbReference type="InterPro" id="IPR056499">
    <property type="entry name" value="Beta-prop_HPS5-like"/>
</dbReference>
<organism evidence="7 8">
    <name type="scientific">Cloeon dipterum</name>
    <dbReference type="NCBI Taxonomy" id="197152"/>
    <lineage>
        <taxon>Eukaryota</taxon>
        <taxon>Metazoa</taxon>
        <taxon>Ecdysozoa</taxon>
        <taxon>Arthropoda</taxon>
        <taxon>Hexapoda</taxon>
        <taxon>Insecta</taxon>
        <taxon>Pterygota</taxon>
        <taxon>Palaeoptera</taxon>
        <taxon>Ephemeroptera</taxon>
        <taxon>Pisciforma</taxon>
        <taxon>Baetidae</taxon>
        <taxon>Cloeon</taxon>
    </lineage>
</organism>
<sequence length="1214" mass="136938">MTEPESGRERQISSKYYDNYALAMDETEESEKRPYVLCELENLGHILQPLKSTQRIKYTCFGLSQKLLVFGATSGGLYIFRREPCTFLHLIPSKDGPINNVSISPDEKIVAYATSKGAVVMIEHNVLQSPPAAARRIQVSSEHLGAKVTAMQWNSKSDDLYIGDNTGKVSLLCVSVFTPKNIFQTASMQLMQLDSNIVQMDFAHDLMIISTLTRCYLSDTEKEQYKQVGQKLRDGEFGACFICKNDDCSQSKEQTAASVPPVAMMVNHFDLIGANESLPLRMKCKLRIFCARPGSRLWEVNCDGSVMSTHQLKESISAEPPSKIVSLANIKTEPTPALKGGFNFPKLHAIADKFLFTYQQDGLYIFDPDSSLVVLWNNSFTNILDAQVWEDSIYVWLKSGEMHALNFQPVEKCIIKLYFKKEYPICAQLCRSYLEHLMKIVPSARKLHFISDLADKLADHSELRLSILPLTSEILKFLPSKRSRGQKMKNGIYKIGSTIDSDEEGKSFRILRSLSGSRSKKASERSRSLSASPKRKPTTPAKSNELPRNSSSQSLPANAENKLLTYEDVCGHESPFSVMTSPEARAALQDLTTILSSKIKKQWMAFEGKMKYFSHEAPLLDVGVKTNGAKKETEQNEEDFDSLEIIKTNGKNERQIICEEDIPHIINLRDSIKSGNFEQILHCCDVCFKIHFGKLNFNMFPFKSYLQLSELEAVKNAFHRAFESKFVLNLLPTTPTLQPDRDYPDMFKSTHSDQDLLLDTQLSQLISAYGEVLDEETILQDLQSLDVPCYFMSWCSVLNAFQNQVLKFITSESRDNIRQAITDKSCPLPRLLDIMYLLLRVSSNEGIDICLSIGEHVTLRDFCYVVLKLQQHKITAGNASQNIQRYCQNILLSVLTKKSINEDCFEDVHVYKLALEAYVNLNLVQAESACVCGFPLPGSMRKYPLQFTVVGDMLMRHLIKTNPEQFLSTLSKLGQWKEFLYFKLDSGSKLDDVMPLILQLDDQEILDEFLPQIDVKLFENLMNIRKRLDESNGCFNCGLNLNWKTKSLDWTYLGQTAIKAIGPDQAIYVLERCTPHGQTGLLKKSFFQSCIFASLLSDAPSKAKKAVNLMQKSTEPSQLFSNEVGGKVIEALTKDLALQGVLPTQFMPPAASSDHHWGIKVHLWDQNCPRCSLPFADDVLLRNSGVRIFPCSHAFHVACLSDAPTVCMQCKAKE</sequence>
<dbReference type="Gene3D" id="2.130.10.10">
    <property type="entry name" value="YVTN repeat-like/Quinoprotein amine dehydrogenase"/>
    <property type="match status" value="1"/>
</dbReference>
<dbReference type="Proteomes" id="UP000494165">
    <property type="component" value="Unassembled WGS sequence"/>
</dbReference>
<evidence type="ECO:0000256" key="4">
    <source>
        <dbReference type="SAM" id="MobiDB-lite"/>
    </source>
</evidence>
<evidence type="ECO:0000259" key="5">
    <source>
        <dbReference type="PROSITE" id="PS50081"/>
    </source>
</evidence>
<evidence type="ECO:0000256" key="1">
    <source>
        <dbReference type="ARBA" id="ARBA00022771"/>
    </source>
</evidence>
<accession>A0A8S1BVW8</accession>
<dbReference type="SUPFAM" id="SSF50978">
    <property type="entry name" value="WD40 repeat-like"/>
    <property type="match status" value="1"/>
</dbReference>
<keyword evidence="8" id="KW-1185">Reference proteome</keyword>
<dbReference type="InterPro" id="IPR056446">
    <property type="entry name" value="TPR_HPS5_insects"/>
</dbReference>
<dbReference type="AlphaFoldDB" id="A0A8S1BVW8"/>
<dbReference type="PANTHER" id="PTHR23287">
    <property type="entry name" value="RUBY-EYE2-LIKE PROTEIN"/>
    <property type="match status" value="1"/>
</dbReference>
<dbReference type="PANTHER" id="PTHR23287:SF18">
    <property type="entry name" value="BLOC-2 COMPLEX MEMBER HPS5"/>
    <property type="match status" value="1"/>
</dbReference>
<dbReference type="GO" id="GO:0048066">
    <property type="term" value="P:developmental pigmentation"/>
    <property type="evidence" value="ECO:0007669"/>
    <property type="project" value="TreeGrafter"/>
</dbReference>
<feature type="region of interest" description="Disordered" evidence="4">
    <location>
        <begin position="515"/>
        <end position="557"/>
    </location>
</feature>
<evidence type="ECO:0000313" key="7">
    <source>
        <dbReference type="EMBL" id="CAB3359786.1"/>
    </source>
</evidence>
<gene>
    <name evidence="7" type="ORF">CLODIP_2_CD07812</name>
</gene>